<evidence type="ECO:0000313" key="17">
    <source>
        <dbReference type="Proteomes" id="UP001497522"/>
    </source>
</evidence>
<dbReference type="InterPro" id="IPR000008">
    <property type="entry name" value="C2_dom"/>
</dbReference>
<dbReference type="InterPro" id="IPR035892">
    <property type="entry name" value="C2_domain_sf"/>
</dbReference>
<dbReference type="PANTHER" id="PTHR10774:SF207">
    <property type="entry name" value="CALCIUM-DEPENDENT LIPID-BINDING PROTEIN"/>
    <property type="match status" value="1"/>
</dbReference>
<evidence type="ECO:0000256" key="11">
    <source>
        <dbReference type="ARBA" id="ARBA00023136"/>
    </source>
</evidence>
<evidence type="ECO:0000259" key="14">
    <source>
        <dbReference type="PROSITE" id="PS50004"/>
    </source>
</evidence>
<dbReference type="InterPro" id="IPR045050">
    <property type="entry name" value="Synaptotagmin_plant"/>
</dbReference>
<keyword evidence="5" id="KW-0479">Metal-binding</keyword>
<feature type="compositionally biased region" description="Basic and acidic residues" evidence="12">
    <location>
        <begin position="1"/>
        <end position="12"/>
    </location>
</feature>
<dbReference type="InterPro" id="IPR039010">
    <property type="entry name" value="Synaptotagmin_SMP"/>
</dbReference>
<keyword evidence="4 13" id="KW-0812">Transmembrane</keyword>
<sequence>MANKKQQEDHEYTSSSSSSKKQTSELLDPVEMLQNPRLRLYIACIVAVTPFIVSGLLFVSSLDSVALQFLLGAVLGLLLTFSYQLIALYRTHLRNIKVIQVAQMSRLDANSLKELLPTKESFPSWIEFCEFEKMNWLNKLLKKMWPVLDQAAGNLIKEQVQPILDQYPLGIIEKIILKTVQFGNAAPEILGIKVSPNGEDECVLEMEVLWETDQEGVVIVDQCPGPNFKVQVKNWHMHGTVRLLFKPLIASIPGFGAIVVSLNEPPELGFDLKFLGGDVAALSGVEKLIDNSIRTALMDSMVWPSRIVLPMIAGDFSFLQMRSVGELDIKLIEGKNLKKTDVIMGKTDPFVVMYVRQTKDKMKRSTCKKGTLNPVWNESFKVEVEDPETQKLTLRLMDNESLERAEYVGSCEVSLCQFNPNVPKDIEKIAGEGDDVISTHEKKVHDQPALVEKLNPDSVVDAPNHQTRV</sequence>
<feature type="region of interest" description="Disordered" evidence="12">
    <location>
        <begin position="1"/>
        <end position="23"/>
    </location>
</feature>
<reference evidence="16" key="1">
    <citation type="submission" date="2024-03" db="EMBL/GenBank/DDBJ databases">
        <authorList>
            <consortium name="ELIXIR-Norway"/>
            <consortium name="Elixir Norway"/>
        </authorList>
    </citation>
    <scope>NUCLEOTIDE SEQUENCE</scope>
</reference>
<evidence type="ECO:0000256" key="7">
    <source>
        <dbReference type="ARBA" id="ARBA00022837"/>
    </source>
</evidence>
<evidence type="ECO:0000256" key="4">
    <source>
        <dbReference type="ARBA" id="ARBA00022692"/>
    </source>
</evidence>
<evidence type="ECO:0000256" key="6">
    <source>
        <dbReference type="ARBA" id="ARBA00022737"/>
    </source>
</evidence>
<feature type="domain" description="C2" evidence="14">
    <location>
        <begin position="308"/>
        <end position="430"/>
    </location>
</feature>
<feature type="transmembrane region" description="Helical" evidence="13">
    <location>
        <begin position="40"/>
        <end position="59"/>
    </location>
</feature>
<evidence type="ECO:0000256" key="8">
    <source>
        <dbReference type="ARBA" id="ARBA00022989"/>
    </source>
</evidence>
<keyword evidence="8 13" id="KW-1133">Transmembrane helix</keyword>
<evidence type="ECO:0000256" key="2">
    <source>
        <dbReference type="ARBA" id="ARBA00006996"/>
    </source>
</evidence>
<dbReference type="SUPFAM" id="SSF49562">
    <property type="entry name" value="C2 domain (Calcium/lipid-binding domain, CaLB)"/>
    <property type="match status" value="1"/>
</dbReference>
<keyword evidence="6" id="KW-0677">Repeat</keyword>
<dbReference type="Pfam" id="PF00168">
    <property type="entry name" value="C2"/>
    <property type="match status" value="1"/>
</dbReference>
<evidence type="ECO:0000256" key="5">
    <source>
        <dbReference type="ARBA" id="ARBA00022723"/>
    </source>
</evidence>
<evidence type="ECO:0000256" key="3">
    <source>
        <dbReference type="ARBA" id="ARBA00022448"/>
    </source>
</evidence>
<keyword evidence="7" id="KW-0106">Calcium</keyword>
<name>A0ABP1BKQ3_9BRYO</name>
<dbReference type="EMBL" id="OZ023706">
    <property type="protein sequence ID" value="CAK9875858.1"/>
    <property type="molecule type" value="Genomic_DNA"/>
</dbReference>
<evidence type="ECO:0000256" key="1">
    <source>
        <dbReference type="ARBA" id="ARBA00004167"/>
    </source>
</evidence>
<evidence type="ECO:0000313" key="16">
    <source>
        <dbReference type="EMBL" id="CAK9875858.1"/>
    </source>
</evidence>
<keyword evidence="3" id="KW-0813">Transport</keyword>
<dbReference type="PANTHER" id="PTHR10774">
    <property type="entry name" value="EXTENDED SYNAPTOTAGMIN-RELATED"/>
    <property type="match status" value="1"/>
</dbReference>
<dbReference type="CDD" id="cd21677">
    <property type="entry name" value="SMP_SYT"/>
    <property type="match status" value="1"/>
</dbReference>
<dbReference type="Pfam" id="PF17047">
    <property type="entry name" value="SMP_LBD"/>
    <property type="match status" value="1"/>
</dbReference>
<accession>A0ABP1BKQ3</accession>
<proteinExistence type="inferred from homology"/>
<comment type="subcellular location">
    <subcellularLocation>
        <location evidence="1">Membrane</location>
        <topology evidence="1">Single-pass membrane protein</topology>
    </subcellularLocation>
</comment>
<dbReference type="SMART" id="SM00239">
    <property type="entry name" value="C2"/>
    <property type="match status" value="1"/>
</dbReference>
<evidence type="ECO:0000259" key="15">
    <source>
        <dbReference type="PROSITE" id="PS51847"/>
    </source>
</evidence>
<evidence type="ECO:0000256" key="12">
    <source>
        <dbReference type="SAM" id="MobiDB-lite"/>
    </source>
</evidence>
<organism evidence="16 17">
    <name type="scientific">Sphagnum jensenii</name>
    <dbReference type="NCBI Taxonomy" id="128206"/>
    <lineage>
        <taxon>Eukaryota</taxon>
        <taxon>Viridiplantae</taxon>
        <taxon>Streptophyta</taxon>
        <taxon>Embryophyta</taxon>
        <taxon>Bryophyta</taxon>
        <taxon>Sphagnophytina</taxon>
        <taxon>Sphagnopsida</taxon>
        <taxon>Sphagnales</taxon>
        <taxon>Sphagnaceae</taxon>
        <taxon>Sphagnum</taxon>
    </lineage>
</organism>
<keyword evidence="17" id="KW-1185">Reference proteome</keyword>
<dbReference type="CDD" id="cd00030">
    <property type="entry name" value="C2"/>
    <property type="match status" value="1"/>
</dbReference>
<feature type="transmembrane region" description="Helical" evidence="13">
    <location>
        <begin position="243"/>
        <end position="262"/>
    </location>
</feature>
<feature type="transmembrane region" description="Helical" evidence="13">
    <location>
        <begin position="65"/>
        <end position="89"/>
    </location>
</feature>
<keyword evidence="11 13" id="KW-0472">Membrane</keyword>
<dbReference type="Gene3D" id="2.60.40.150">
    <property type="entry name" value="C2 domain"/>
    <property type="match status" value="1"/>
</dbReference>
<keyword evidence="9" id="KW-0445">Lipid transport</keyword>
<comment type="similarity">
    <text evidence="2">Belongs to the synaptotagmin family.</text>
</comment>
<feature type="domain" description="SMP-LTD" evidence="15">
    <location>
        <begin position="130"/>
        <end position="312"/>
    </location>
</feature>
<keyword evidence="10" id="KW-0446">Lipid-binding</keyword>
<dbReference type="PROSITE" id="PS51847">
    <property type="entry name" value="SMP"/>
    <property type="match status" value="1"/>
</dbReference>
<evidence type="ECO:0000256" key="9">
    <source>
        <dbReference type="ARBA" id="ARBA00023055"/>
    </source>
</evidence>
<gene>
    <name evidence="16" type="ORF">CSSPJE1EN2_LOCUS18080</name>
</gene>
<dbReference type="InterPro" id="IPR031468">
    <property type="entry name" value="SMP_LBD"/>
</dbReference>
<evidence type="ECO:0000256" key="10">
    <source>
        <dbReference type="ARBA" id="ARBA00023121"/>
    </source>
</evidence>
<evidence type="ECO:0000256" key="13">
    <source>
        <dbReference type="SAM" id="Phobius"/>
    </source>
</evidence>
<dbReference type="PROSITE" id="PS50004">
    <property type="entry name" value="C2"/>
    <property type="match status" value="1"/>
</dbReference>
<dbReference type="Proteomes" id="UP001497522">
    <property type="component" value="Chromosome 5"/>
</dbReference>
<protein>
    <submittedName>
        <fullName evidence="16">Uncharacterized protein</fullName>
    </submittedName>
</protein>